<feature type="domain" description="Glycosyl transferase family 28 C-terminal" evidence="1">
    <location>
        <begin position="217"/>
        <end position="354"/>
    </location>
</feature>
<dbReference type="OrthoDB" id="503443at2"/>
<evidence type="ECO:0000313" key="2">
    <source>
        <dbReference type="EMBL" id="PSL18755.1"/>
    </source>
</evidence>
<dbReference type="SUPFAM" id="SSF53756">
    <property type="entry name" value="UDP-Glycosyltransferase/glycogen phosphorylase"/>
    <property type="match status" value="1"/>
</dbReference>
<comment type="caution">
    <text evidence="2">The sequence shown here is derived from an EMBL/GenBank/DDBJ whole genome shotgun (WGS) entry which is preliminary data.</text>
</comment>
<reference evidence="2 3" key="1">
    <citation type="submission" date="2018-03" db="EMBL/GenBank/DDBJ databases">
        <title>Genomic Encyclopedia of Archaeal and Bacterial Type Strains, Phase II (KMG-II): from individual species to whole genera.</title>
        <authorList>
            <person name="Goeker M."/>
        </authorList>
    </citation>
    <scope>NUCLEOTIDE SEQUENCE [LARGE SCALE GENOMIC DNA]</scope>
    <source>
        <strain evidence="2 3">DSM 100673</strain>
    </source>
</reference>
<evidence type="ECO:0000313" key="3">
    <source>
        <dbReference type="Proteomes" id="UP000240418"/>
    </source>
</evidence>
<keyword evidence="2" id="KW-0808">Transferase</keyword>
<dbReference type="GO" id="GO:0016758">
    <property type="term" value="F:hexosyltransferase activity"/>
    <property type="evidence" value="ECO:0007669"/>
    <property type="project" value="InterPro"/>
</dbReference>
<dbReference type="InterPro" id="IPR007235">
    <property type="entry name" value="Glyco_trans_28_C"/>
</dbReference>
<name>A0A2P8FAK8_9RHOB</name>
<dbReference type="PANTHER" id="PTHR21015:SF28">
    <property type="entry name" value="SLL1722 PROTEIN"/>
    <property type="match status" value="1"/>
</dbReference>
<organism evidence="2 3">
    <name type="scientific">Shimia abyssi</name>
    <dbReference type="NCBI Taxonomy" id="1662395"/>
    <lineage>
        <taxon>Bacteria</taxon>
        <taxon>Pseudomonadati</taxon>
        <taxon>Pseudomonadota</taxon>
        <taxon>Alphaproteobacteria</taxon>
        <taxon>Rhodobacterales</taxon>
        <taxon>Roseobacteraceae</taxon>
    </lineage>
</organism>
<proteinExistence type="predicted"/>
<dbReference type="PANTHER" id="PTHR21015">
    <property type="entry name" value="UDP-N-ACETYLGLUCOSAMINE--N-ACETYLMURAMYL-(PENTAPEPTIDE) PYROPHOSPHORYL-UNDECAPRENOL N-ACETYLGLUCOSAMINE TRANSFERASE 1"/>
    <property type="match status" value="1"/>
</dbReference>
<protein>
    <submittedName>
        <fullName evidence="2">Putative glycosyltransferase</fullName>
    </submittedName>
</protein>
<gene>
    <name evidence="2" type="ORF">CLV88_109140</name>
</gene>
<evidence type="ECO:0000259" key="1">
    <source>
        <dbReference type="Pfam" id="PF04101"/>
    </source>
</evidence>
<dbReference type="Gene3D" id="3.40.50.2000">
    <property type="entry name" value="Glycogen Phosphorylase B"/>
    <property type="match status" value="2"/>
</dbReference>
<dbReference type="EMBL" id="PYGJ01000009">
    <property type="protein sequence ID" value="PSL18755.1"/>
    <property type="molecule type" value="Genomic_DNA"/>
</dbReference>
<dbReference type="Proteomes" id="UP000240418">
    <property type="component" value="Unassembled WGS sequence"/>
</dbReference>
<dbReference type="Pfam" id="PF04101">
    <property type="entry name" value="Glyco_tran_28_C"/>
    <property type="match status" value="1"/>
</dbReference>
<keyword evidence="3" id="KW-1185">Reference proteome</keyword>
<dbReference type="RefSeq" id="WP_106609120.1">
    <property type="nucleotide sequence ID" value="NZ_PYGJ01000009.1"/>
</dbReference>
<accession>A0A2P8FAK8</accession>
<sequence length="380" mass="40502">MKVMIAVTHLLGAGHLSRAATLARAFAHSGHEVSLLSGGRAAPHLDMSGFSLLQAPPLASDGINFARLLDDTGGLAEESYLKRRTDRMVRALQETAPDVLITELFPFGRRALSGEFLALLEAAKSLPTKPRVYASIRDILAPPSKPSKADRAEEILSTYYDGVLVHSDPAITPLDASWPVSSAVADMLNYTGYVAPHPVYANRDGDGAGEVIVSAGGGSVGNALFECAIQAAEQSDLTWRLLVGGEDKVERINKLNSKILTENVIVESVRPDFRDMLARAAASVSMCGYNTALDLLQTGLPGVIIPFDDGGEVEQTLRAESLRALPSIEVITSSDLYPERLAVALTHVLTSGHRVTDGLKMDGAGQSVRIVERDVHGLSS</sequence>
<dbReference type="AlphaFoldDB" id="A0A2P8FAK8"/>